<feature type="domain" description="USP" evidence="3">
    <location>
        <begin position="57"/>
        <end position="367"/>
    </location>
</feature>
<gene>
    <name evidence="4" type="ORF">KI387_031380</name>
</gene>
<dbReference type="Gene3D" id="3.90.70.10">
    <property type="entry name" value="Cysteine proteinases"/>
    <property type="match status" value="1"/>
</dbReference>
<keyword evidence="2" id="KW-0645">Protease</keyword>
<sequence length="608" mass="68145">WEKQARGFEPEAASFMDVVDDEDDGTALVEFSPPSTPEFSPVLKWNISDFWNPNIGAGLRNMGNTCYMNSVLQCITYTPPLSEALKNCDHKIPCTIEGFCALCALRDHVNLSLLSRGEVIEPKVLYDNLGNMSSSYFQKWQQEDAHDYLHSLLEDLDNCALGVGCFNPCSFFQGSSFVKKIFGGCLRSQVKCTHCFHCSNAFEPFIDLSLEIDEADSLISALQSFTRVETIVPDLKHRCDNCHQNAPILKQFTISQPSDVLVIQLKRFSNNGLFGGFGDKVQKMVAYPRVLEMEPFLSNSQQDKGEVKYELYAVLVHAGFSLNSGHYYCYVRSGYDDWYEMDDSQVTRAIEETVMHQQAYILFYFRQGINWFSDTSDSRMKNESSKFFGSPKSVLEETITSEESSRELSEADVAECSDGIYSIANPELSSSGTIMNADSLLNNSHCSSTVCSSHSSVPVSSCTYNVEPTSPKGTSEDCTATSYTFVENPESLRACSEEEHTHNEQNPGDTKFSCSLVNTKTSEIQGSIKKRLFPGTRYLNKNKRWMMIGKRRFCYGVISRRGRTNSVSPSSKARRSSLASLQRNALDKAPFLYSGSYVSELKDQSKSI</sequence>
<evidence type="ECO:0000259" key="3">
    <source>
        <dbReference type="PROSITE" id="PS50235"/>
    </source>
</evidence>
<dbReference type="GO" id="GO:0006508">
    <property type="term" value="P:proteolysis"/>
    <property type="evidence" value="ECO:0007669"/>
    <property type="project" value="UniProtKB-KW"/>
</dbReference>
<dbReference type="Pfam" id="PF00443">
    <property type="entry name" value="UCH"/>
    <property type="match status" value="1"/>
</dbReference>
<dbReference type="AlphaFoldDB" id="A0AA38CJ20"/>
<dbReference type="Proteomes" id="UP000824469">
    <property type="component" value="Unassembled WGS sequence"/>
</dbReference>
<keyword evidence="5" id="KW-1185">Reference proteome</keyword>
<dbReference type="EC" id="3.4.19.12" evidence="2"/>
<comment type="function">
    <text evidence="2">Recognizes and hydrolyzes the peptide bond at the C-terminal Gly of ubiquitin. Involved in the processing of poly-ubiquitin precursors as well as that of ubiquitinated proteins.</text>
</comment>
<dbReference type="GO" id="GO:0005829">
    <property type="term" value="C:cytosol"/>
    <property type="evidence" value="ECO:0007669"/>
    <property type="project" value="TreeGrafter"/>
</dbReference>
<evidence type="ECO:0000313" key="5">
    <source>
        <dbReference type="Proteomes" id="UP000824469"/>
    </source>
</evidence>
<dbReference type="PANTHER" id="PTHR24006">
    <property type="entry name" value="UBIQUITIN CARBOXYL-TERMINAL HYDROLASE"/>
    <property type="match status" value="1"/>
</dbReference>
<dbReference type="SUPFAM" id="SSF54001">
    <property type="entry name" value="Cysteine proteinases"/>
    <property type="match status" value="1"/>
</dbReference>
<dbReference type="PANTHER" id="PTHR24006:SF747">
    <property type="entry name" value="UBIQUITIN CARBOXYL-TERMINAL HYDROLASE 20"/>
    <property type="match status" value="1"/>
</dbReference>
<comment type="similarity">
    <text evidence="1 2">Belongs to the peptidase C19 family.</text>
</comment>
<accession>A0AA38CJ20</accession>
<proteinExistence type="inferred from homology"/>
<dbReference type="PROSITE" id="PS00972">
    <property type="entry name" value="USP_1"/>
    <property type="match status" value="1"/>
</dbReference>
<evidence type="ECO:0000256" key="1">
    <source>
        <dbReference type="ARBA" id="ARBA00009085"/>
    </source>
</evidence>
<organism evidence="4 5">
    <name type="scientific">Taxus chinensis</name>
    <name type="common">Chinese yew</name>
    <name type="synonym">Taxus wallichiana var. chinensis</name>
    <dbReference type="NCBI Taxonomy" id="29808"/>
    <lineage>
        <taxon>Eukaryota</taxon>
        <taxon>Viridiplantae</taxon>
        <taxon>Streptophyta</taxon>
        <taxon>Embryophyta</taxon>
        <taxon>Tracheophyta</taxon>
        <taxon>Spermatophyta</taxon>
        <taxon>Pinopsida</taxon>
        <taxon>Pinidae</taxon>
        <taxon>Conifers II</taxon>
        <taxon>Cupressales</taxon>
        <taxon>Taxaceae</taxon>
        <taxon>Taxus</taxon>
    </lineage>
</organism>
<feature type="non-terminal residue" evidence="4">
    <location>
        <position position="608"/>
    </location>
</feature>
<dbReference type="InterPro" id="IPR001394">
    <property type="entry name" value="Peptidase_C19_UCH"/>
</dbReference>
<name>A0AA38CJ20_TAXCH</name>
<dbReference type="EMBL" id="JAHRHJ020000010">
    <property type="protein sequence ID" value="KAH9299698.1"/>
    <property type="molecule type" value="Genomic_DNA"/>
</dbReference>
<dbReference type="GO" id="GO:0005634">
    <property type="term" value="C:nucleus"/>
    <property type="evidence" value="ECO:0007669"/>
    <property type="project" value="TreeGrafter"/>
</dbReference>
<dbReference type="InterPro" id="IPR038765">
    <property type="entry name" value="Papain-like_cys_pep_sf"/>
</dbReference>
<comment type="catalytic activity">
    <reaction evidence="2">
        <text>Thiol-dependent hydrolysis of ester, thioester, amide, peptide and isopeptide bonds formed by the C-terminal Gly of ubiquitin (a 76-residue protein attached to proteins as an intracellular targeting signal).</text>
        <dbReference type="EC" id="3.4.19.12"/>
    </reaction>
</comment>
<keyword evidence="2" id="KW-0833">Ubl conjugation pathway</keyword>
<keyword evidence="2" id="KW-0788">Thiol protease</keyword>
<dbReference type="GO" id="GO:0016579">
    <property type="term" value="P:protein deubiquitination"/>
    <property type="evidence" value="ECO:0007669"/>
    <property type="project" value="InterPro"/>
</dbReference>
<keyword evidence="2" id="KW-0378">Hydrolase</keyword>
<dbReference type="InterPro" id="IPR018200">
    <property type="entry name" value="USP_CS"/>
</dbReference>
<dbReference type="InterPro" id="IPR028889">
    <property type="entry name" value="USP"/>
</dbReference>
<protein>
    <recommendedName>
        <fullName evidence="2">Ubiquitin carboxyl-terminal hydrolase</fullName>
        <ecNumber evidence="2">3.4.19.12</ecNumber>
    </recommendedName>
</protein>
<evidence type="ECO:0000256" key="2">
    <source>
        <dbReference type="RuleBase" id="RU366025"/>
    </source>
</evidence>
<evidence type="ECO:0000313" key="4">
    <source>
        <dbReference type="EMBL" id="KAH9299698.1"/>
    </source>
</evidence>
<reference evidence="4 5" key="1">
    <citation type="journal article" date="2021" name="Nat. Plants">
        <title>The Taxus genome provides insights into paclitaxel biosynthesis.</title>
        <authorList>
            <person name="Xiong X."/>
            <person name="Gou J."/>
            <person name="Liao Q."/>
            <person name="Li Y."/>
            <person name="Zhou Q."/>
            <person name="Bi G."/>
            <person name="Li C."/>
            <person name="Du R."/>
            <person name="Wang X."/>
            <person name="Sun T."/>
            <person name="Guo L."/>
            <person name="Liang H."/>
            <person name="Lu P."/>
            <person name="Wu Y."/>
            <person name="Zhang Z."/>
            <person name="Ro D.K."/>
            <person name="Shang Y."/>
            <person name="Huang S."/>
            <person name="Yan J."/>
        </authorList>
    </citation>
    <scope>NUCLEOTIDE SEQUENCE [LARGE SCALE GENOMIC DNA]</scope>
    <source>
        <strain evidence="4">Ta-2019</strain>
    </source>
</reference>
<dbReference type="InterPro" id="IPR050164">
    <property type="entry name" value="Peptidase_C19"/>
</dbReference>
<comment type="caution">
    <text evidence="4">The sequence shown here is derived from an EMBL/GenBank/DDBJ whole genome shotgun (WGS) entry which is preliminary data.</text>
</comment>
<dbReference type="GO" id="GO:0004843">
    <property type="term" value="F:cysteine-type deubiquitinase activity"/>
    <property type="evidence" value="ECO:0007669"/>
    <property type="project" value="UniProtKB-UniRule"/>
</dbReference>
<dbReference type="PROSITE" id="PS00973">
    <property type="entry name" value="USP_2"/>
    <property type="match status" value="1"/>
</dbReference>
<dbReference type="PROSITE" id="PS50235">
    <property type="entry name" value="USP_3"/>
    <property type="match status" value="1"/>
</dbReference>